<dbReference type="PANTHER" id="PTHR32215">
    <property type="entry name" value="CILIA- AND FLAGELLA-ASSOCIATED PROTEIN 57"/>
    <property type="match status" value="1"/>
</dbReference>
<accession>A0A9N9SZM7</accession>
<feature type="repeat" description="WD" evidence="1">
    <location>
        <begin position="279"/>
        <end position="320"/>
    </location>
</feature>
<dbReference type="SMART" id="SM00320">
    <property type="entry name" value="WD40"/>
    <property type="match status" value="5"/>
</dbReference>
<dbReference type="InterPro" id="IPR036322">
    <property type="entry name" value="WD40_repeat_dom_sf"/>
</dbReference>
<dbReference type="AlphaFoldDB" id="A0A9N9SZM7"/>
<proteinExistence type="predicted"/>
<evidence type="ECO:0000256" key="1">
    <source>
        <dbReference type="PROSITE-ProRule" id="PRU00221"/>
    </source>
</evidence>
<dbReference type="SUPFAM" id="SSF50978">
    <property type="entry name" value="WD40 repeat-like"/>
    <property type="match status" value="2"/>
</dbReference>
<dbReference type="Gene3D" id="1.10.287.1490">
    <property type="match status" value="1"/>
</dbReference>
<keyword evidence="4" id="KW-1185">Reference proteome</keyword>
<keyword evidence="2" id="KW-0175">Coiled coil</keyword>
<feature type="coiled-coil region" evidence="2">
    <location>
        <begin position="868"/>
        <end position="920"/>
    </location>
</feature>
<dbReference type="EMBL" id="OU898278">
    <property type="protein sequence ID" value="CAG9831205.1"/>
    <property type="molecule type" value="Genomic_DNA"/>
</dbReference>
<reference evidence="3" key="1">
    <citation type="submission" date="2022-01" db="EMBL/GenBank/DDBJ databases">
        <authorList>
            <person name="King R."/>
        </authorList>
    </citation>
    <scope>NUCLEOTIDE SEQUENCE</scope>
</reference>
<evidence type="ECO:0000313" key="3">
    <source>
        <dbReference type="EMBL" id="CAG9831205.1"/>
    </source>
</evidence>
<dbReference type="OrthoDB" id="10251741at2759"/>
<evidence type="ECO:0000313" key="4">
    <source>
        <dbReference type="Proteomes" id="UP001153709"/>
    </source>
</evidence>
<gene>
    <name evidence="3" type="ORF">DIABBA_LOCUS4820</name>
</gene>
<protein>
    <recommendedName>
        <fullName evidence="5">Cilia- and flagella-associated protein 57</fullName>
    </recommendedName>
</protein>
<evidence type="ECO:0008006" key="5">
    <source>
        <dbReference type="Google" id="ProtNLM"/>
    </source>
</evidence>
<feature type="coiled-coil region" evidence="2">
    <location>
        <begin position="708"/>
        <end position="819"/>
    </location>
</feature>
<organism evidence="3 4">
    <name type="scientific">Diabrotica balteata</name>
    <name type="common">Banded cucumber beetle</name>
    <dbReference type="NCBI Taxonomy" id="107213"/>
    <lineage>
        <taxon>Eukaryota</taxon>
        <taxon>Metazoa</taxon>
        <taxon>Ecdysozoa</taxon>
        <taxon>Arthropoda</taxon>
        <taxon>Hexapoda</taxon>
        <taxon>Insecta</taxon>
        <taxon>Pterygota</taxon>
        <taxon>Neoptera</taxon>
        <taxon>Endopterygota</taxon>
        <taxon>Coleoptera</taxon>
        <taxon>Polyphaga</taxon>
        <taxon>Cucujiformia</taxon>
        <taxon>Chrysomeloidea</taxon>
        <taxon>Chrysomelidae</taxon>
        <taxon>Galerucinae</taxon>
        <taxon>Diabroticina</taxon>
        <taxon>Diabroticites</taxon>
        <taxon>Diabrotica</taxon>
    </lineage>
</organism>
<evidence type="ECO:0000256" key="2">
    <source>
        <dbReference type="SAM" id="Coils"/>
    </source>
</evidence>
<name>A0A9N9SZM7_DIABA</name>
<feature type="coiled-coil region" evidence="2">
    <location>
        <begin position="464"/>
        <end position="542"/>
    </location>
</feature>
<dbReference type="Pfam" id="PF00400">
    <property type="entry name" value="WD40"/>
    <property type="match status" value="1"/>
</dbReference>
<feature type="repeat" description="WD" evidence="1">
    <location>
        <begin position="406"/>
        <end position="439"/>
    </location>
</feature>
<dbReference type="PANTHER" id="PTHR32215:SF0">
    <property type="entry name" value="CILIA- AND FLAGELLA-ASSOCIATED PROTEIN 57"/>
    <property type="match status" value="1"/>
</dbReference>
<dbReference type="Gene3D" id="2.130.10.10">
    <property type="entry name" value="YVTN repeat-like/Quinoprotein amine dehydrogenase"/>
    <property type="match status" value="1"/>
</dbReference>
<dbReference type="InterPro" id="IPR015943">
    <property type="entry name" value="WD40/YVTN_repeat-like_dom_sf"/>
</dbReference>
<dbReference type="Proteomes" id="UP001153709">
    <property type="component" value="Chromosome 3"/>
</dbReference>
<dbReference type="InterPro" id="IPR001680">
    <property type="entry name" value="WD40_rpt"/>
</dbReference>
<keyword evidence="1" id="KW-0853">WD repeat</keyword>
<dbReference type="InterPro" id="IPR052993">
    <property type="entry name" value="CFA-57"/>
</dbReference>
<dbReference type="PROSITE" id="PS50082">
    <property type="entry name" value="WD_REPEATS_2"/>
    <property type="match status" value="2"/>
</dbReference>
<dbReference type="PROSITE" id="PS50294">
    <property type="entry name" value="WD_REPEATS_REGION"/>
    <property type="match status" value="1"/>
</dbReference>
<sequence>MILETGEIRGVFHASDLPLINMKLKEEEEGDLPVNPSLYDMFGVGDDQTECWEIRCIVNISRGFVMGYLNGKVHFYEKENSNKYRKRGIFRIPDRTVRREYEEEPEVITTVNSIAINPSQDRILVTCREMQLWSERLFVHDKFTGPEVDLVDFGYSVHLGNIGGLSVCRWKPIVLSIGCRDRSVKIWNYETYDVELVQIFEDDIYSVSLHPTGLYTVIGFSDKLRFMTIMIDEIVLTKEFSIRNCDMTRFSHMGHLFAAANGTVIQIYSAVTFELMYMLKGHNGKITGLAWSNDDTILASCGMEGAVYLWDVVKSARIHETVIKSVQSKGIQLSRDGKNAFAVGQDGHVREYFSSNVQRDVVIPPGAPLDAIVLSALDNMMFVTGNNGVVYVVKMPLLEKAEVVEYNMHNRTISKMVLSCDDKYLITASVEGIITFWKLLNTEDKAIKLDLISSSEILISKQILEDKMMQIRNLQIRMRELETEHSYQMRQSDALAASKLKDIHTQYCNAIEELKLKNEQMEAEHIQEINNINAQISQMKSNHELVLQKLEATYNEKLIAEYEKFVSFENKMNRMLTDVNMRYTELQKAKDDSEAAITEDYEIKLQEAKLAYDELMELNQTQGQEHEIIKQQIEDDADREIYELKESHTKELKEEQDINVRLRSEISVVKKKYLLSQKEVEDLKHKVFTMENEHIKFKNFIYELEKEIIDSKKEIQERDQTIEEKEKRIFTLKSKNQELEKFKFILDFKIKELKSQIEPKERIITEQNVQINEMVRELENLQKVILGLDLQLGELKEKLAAASNEVRKEIEKNRRMKKSLQDIRVDIHHASGYIQNVPMLQKSVKDMYHKYNADKDFEATQKEDTEAKNEFLRQRDFLERTVATLHEQATKNTSLLSYDKVRLVDENAALLEETNQLRKNLVSEVTLNRKLNSLIGMSRVTPQQAQQKVSFATATNKEIHKQYTEQLEQNAYSLEAMQQENLRLVNKIIEQSQEKSQPKEK</sequence>